<dbReference type="GO" id="GO:0007064">
    <property type="term" value="P:mitotic sister chromatid cohesion"/>
    <property type="evidence" value="ECO:0007669"/>
    <property type="project" value="UniProtKB-ARBA"/>
</dbReference>
<dbReference type="GO" id="GO:0005634">
    <property type="term" value="C:nucleus"/>
    <property type="evidence" value="ECO:0007669"/>
    <property type="project" value="UniProtKB-SubCell"/>
</dbReference>
<dbReference type="Gene3D" id="3.30.70.270">
    <property type="match status" value="1"/>
</dbReference>
<keyword evidence="6" id="KW-0862">Zinc</keyword>
<keyword evidence="10" id="KW-0239">DNA-directed DNA polymerase</keyword>
<evidence type="ECO:0000256" key="3">
    <source>
        <dbReference type="ARBA" id="ARBA00022723"/>
    </source>
</evidence>
<comment type="caution">
    <text evidence="10">The sequence shown here is derived from an EMBL/GenBank/DDBJ whole genome shotgun (WGS) entry which is preliminary data.</text>
</comment>
<dbReference type="OrthoDB" id="5723at2759"/>
<dbReference type="InterPro" id="IPR036775">
    <property type="entry name" value="DNA_pol_Y-fam_lit_finger_sf"/>
</dbReference>
<dbReference type="STRING" id="4846.A0A367KIN5"/>
<evidence type="ECO:0000256" key="4">
    <source>
        <dbReference type="ARBA" id="ARBA00022763"/>
    </source>
</evidence>
<evidence type="ECO:0000313" key="11">
    <source>
        <dbReference type="Proteomes" id="UP000253551"/>
    </source>
</evidence>
<dbReference type="InterPro" id="IPR043502">
    <property type="entry name" value="DNA/RNA_pol_sf"/>
</dbReference>
<dbReference type="GO" id="GO:0005657">
    <property type="term" value="C:replication fork"/>
    <property type="evidence" value="ECO:0007669"/>
    <property type="project" value="UniProtKB-ARBA"/>
</dbReference>
<organism evidence="10 11">
    <name type="scientific">Rhizopus stolonifer</name>
    <name type="common">Rhizopus nigricans</name>
    <dbReference type="NCBI Taxonomy" id="4846"/>
    <lineage>
        <taxon>Eukaryota</taxon>
        <taxon>Fungi</taxon>
        <taxon>Fungi incertae sedis</taxon>
        <taxon>Mucoromycota</taxon>
        <taxon>Mucoromycotina</taxon>
        <taxon>Mucoromycetes</taxon>
        <taxon>Mucorales</taxon>
        <taxon>Mucorineae</taxon>
        <taxon>Rhizopodaceae</taxon>
        <taxon>Rhizopus</taxon>
    </lineage>
</organism>
<keyword evidence="7" id="KW-0234">DNA repair</keyword>
<keyword evidence="10" id="KW-0548">Nucleotidyltransferase</keyword>
<keyword evidence="2" id="KW-0808">Transferase</keyword>
<dbReference type="PROSITE" id="PS50173">
    <property type="entry name" value="UMUC"/>
    <property type="match status" value="1"/>
</dbReference>
<proteinExistence type="predicted"/>
<dbReference type="Gene3D" id="3.30.1490.100">
    <property type="entry name" value="DNA polymerase, Y-family, little finger domain"/>
    <property type="match status" value="1"/>
</dbReference>
<dbReference type="GO" id="GO:0035861">
    <property type="term" value="C:site of double-strand break"/>
    <property type="evidence" value="ECO:0007669"/>
    <property type="project" value="TreeGrafter"/>
</dbReference>
<dbReference type="GO" id="GO:0009314">
    <property type="term" value="P:response to radiation"/>
    <property type="evidence" value="ECO:0007669"/>
    <property type="project" value="TreeGrafter"/>
</dbReference>
<comment type="subcellular location">
    <subcellularLocation>
        <location evidence="1">Nucleus</location>
    </subcellularLocation>
</comment>
<dbReference type="FunFam" id="3.40.1170.60:FF:000008">
    <property type="entry name" value="DNA polymerase eta subunit"/>
    <property type="match status" value="1"/>
</dbReference>
<dbReference type="Pfam" id="PF00817">
    <property type="entry name" value="IMS"/>
    <property type="match status" value="1"/>
</dbReference>
<dbReference type="PANTHER" id="PTHR45873:SF1">
    <property type="entry name" value="DNA POLYMERASE ETA"/>
    <property type="match status" value="1"/>
</dbReference>
<evidence type="ECO:0000256" key="2">
    <source>
        <dbReference type="ARBA" id="ARBA00022679"/>
    </source>
</evidence>
<protein>
    <submittedName>
        <fullName evidence="10">DNA-directed DNA polymerase eta rad30</fullName>
    </submittedName>
</protein>
<keyword evidence="8" id="KW-0539">Nucleus</keyword>
<feature type="domain" description="UmuC" evidence="9">
    <location>
        <begin position="40"/>
        <end position="265"/>
    </location>
</feature>
<dbReference type="PANTHER" id="PTHR45873">
    <property type="entry name" value="DNA POLYMERASE ETA"/>
    <property type="match status" value="1"/>
</dbReference>
<dbReference type="InterPro" id="IPR043128">
    <property type="entry name" value="Rev_trsase/Diguanyl_cyclase"/>
</dbReference>
<dbReference type="InterPro" id="IPR052230">
    <property type="entry name" value="DNA_polymerase_eta"/>
</dbReference>
<dbReference type="Gene3D" id="1.10.150.20">
    <property type="entry name" value="5' to 3' exonuclease, C-terminal subdomain"/>
    <property type="match status" value="1"/>
</dbReference>
<sequence length="385" mass="44032">MTTLPQALEGSRCILHIDLEQVRLGISSEVPAAVQQWHSLIAVNYPARKAGVQRHCTVNDAKELCPDIQFLHVPTYAAGEKEPKYRENPDRQTQKVSLDPYRAASKKIFQIFHKHCDKLQKIGLDEAFMDVTTTINKRLENFIDQNPQMLEKVNDEECGTKLDWNKVGYVLESKEEEERKKAELYWSKTTWKDLQLYIGAELAAEIRKEIFDTLGYTCSAGIAHYKTVAKLCSSKNKPNKQTVLRLTAVSNFMETVPFTKIRNLGGKLGSEIESELSVDKASDLWPYSIQDLQKKFGPSTGLYLHNICRGIDNEEIIPAKAPKSIMASKSFNPVVENMQDMDKWFSILAIELHNRLMLNYEEYNTWPKSFSVMRYACCVTFSKLC</sequence>
<dbReference type="GO" id="GO:0003684">
    <property type="term" value="F:damaged DNA binding"/>
    <property type="evidence" value="ECO:0007669"/>
    <property type="project" value="InterPro"/>
</dbReference>
<gene>
    <name evidence="10" type="primary">RAD30_1</name>
    <name evidence="10" type="ORF">CU098_006689</name>
</gene>
<dbReference type="InterPro" id="IPR001126">
    <property type="entry name" value="UmuC"/>
</dbReference>
<dbReference type="FunFam" id="1.10.150.20:FF:000014">
    <property type="entry name" value="Polymerase (DNA directed), eta"/>
    <property type="match status" value="1"/>
</dbReference>
<dbReference type="Proteomes" id="UP000253551">
    <property type="component" value="Unassembled WGS sequence"/>
</dbReference>
<evidence type="ECO:0000256" key="6">
    <source>
        <dbReference type="ARBA" id="ARBA00022833"/>
    </source>
</evidence>
<evidence type="ECO:0000256" key="1">
    <source>
        <dbReference type="ARBA" id="ARBA00004123"/>
    </source>
</evidence>
<keyword evidence="5" id="KW-0863">Zinc-finger</keyword>
<dbReference type="GO" id="GO:0070987">
    <property type="term" value="P:error-free translesion synthesis"/>
    <property type="evidence" value="ECO:0007669"/>
    <property type="project" value="UniProtKB-ARBA"/>
</dbReference>
<dbReference type="EMBL" id="PJQM01001537">
    <property type="protein sequence ID" value="RCI02085.1"/>
    <property type="molecule type" value="Genomic_DNA"/>
</dbReference>
<keyword evidence="11" id="KW-1185">Reference proteome</keyword>
<evidence type="ECO:0000256" key="5">
    <source>
        <dbReference type="ARBA" id="ARBA00022771"/>
    </source>
</evidence>
<name>A0A367KIN5_RHIST</name>
<dbReference type="Pfam" id="PF21704">
    <property type="entry name" value="POLH-Rev1_HhH"/>
    <property type="match status" value="1"/>
</dbReference>
<dbReference type="SUPFAM" id="SSF100879">
    <property type="entry name" value="Lesion bypass DNA polymerase (Y-family), little finger domain"/>
    <property type="match status" value="1"/>
</dbReference>
<evidence type="ECO:0000256" key="7">
    <source>
        <dbReference type="ARBA" id="ARBA00023204"/>
    </source>
</evidence>
<keyword evidence="4" id="KW-0227">DNA damage</keyword>
<evidence type="ECO:0000259" key="9">
    <source>
        <dbReference type="PROSITE" id="PS50173"/>
    </source>
</evidence>
<dbReference type="GO" id="GO:0003887">
    <property type="term" value="F:DNA-directed DNA polymerase activity"/>
    <property type="evidence" value="ECO:0007669"/>
    <property type="project" value="UniProtKB-KW"/>
</dbReference>
<evidence type="ECO:0000256" key="8">
    <source>
        <dbReference type="ARBA" id="ARBA00023242"/>
    </source>
</evidence>
<dbReference type="GO" id="GO:0006281">
    <property type="term" value="P:DNA repair"/>
    <property type="evidence" value="ECO:0007669"/>
    <property type="project" value="UniProtKB-KW"/>
</dbReference>
<reference evidence="10 11" key="1">
    <citation type="journal article" date="2018" name="G3 (Bethesda)">
        <title>Phylogenetic and Phylogenomic Definition of Rhizopus Species.</title>
        <authorList>
            <person name="Gryganskyi A.P."/>
            <person name="Golan J."/>
            <person name="Dolatabadi S."/>
            <person name="Mondo S."/>
            <person name="Robb S."/>
            <person name="Idnurm A."/>
            <person name="Muszewska A."/>
            <person name="Steczkiewicz K."/>
            <person name="Masonjones S."/>
            <person name="Liao H.L."/>
            <person name="Gajdeczka M.T."/>
            <person name="Anike F."/>
            <person name="Vuek A."/>
            <person name="Anishchenko I.M."/>
            <person name="Voigt K."/>
            <person name="de Hoog G.S."/>
            <person name="Smith M.E."/>
            <person name="Heitman J."/>
            <person name="Vilgalys R."/>
            <person name="Stajich J.E."/>
        </authorList>
    </citation>
    <scope>NUCLEOTIDE SEQUENCE [LARGE SCALE GENOMIC DNA]</scope>
    <source>
        <strain evidence="10 11">LSU 92-RS-03</strain>
    </source>
</reference>
<accession>A0A367KIN5</accession>
<keyword evidence="3" id="KW-0479">Metal-binding</keyword>
<dbReference type="AlphaFoldDB" id="A0A367KIN5"/>
<dbReference type="Gene3D" id="3.40.1170.60">
    <property type="match status" value="1"/>
</dbReference>
<dbReference type="GO" id="GO:0042276">
    <property type="term" value="P:error-prone translesion synthesis"/>
    <property type="evidence" value="ECO:0007669"/>
    <property type="project" value="TreeGrafter"/>
</dbReference>
<dbReference type="SUPFAM" id="SSF56672">
    <property type="entry name" value="DNA/RNA polymerases"/>
    <property type="match status" value="1"/>
</dbReference>
<evidence type="ECO:0000313" key="10">
    <source>
        <dbReference type="EMBL" id="RCI02085.1"/>
    </source>
</evidence>
<dbReference type="GO" id="GO:0008270">
    <property type="term" value="F:zinc ion binding"/>
    <property type="evidence" value="ECO:0007669"/>
    <property type="project" value="UniProtKB-KW"/>
</dbReference>